<proteinExistence type="predicted"/>
<accession>A0AAX2UPS9</accession>
<gene>
    <name evidence="1" type="ORF">CF123_17985</name>
</gene>
<organism evidence="1 2">
    <name type="scientific">Aeromonas veronii</name>
    <dbReference type="NCBI Taxonomy" id="654"/>
    <lineage>
        <taxon>Bacteria</taxon>
        <taxon>Pseudomonadati</taxon>
        <taxon>Pseudomonadota</taxon>
        <taxon>Gammaproteobacteria</taxon>
        <taxon>Aeromonadales</taxon>
        <taxon>Aeromonadaceae</taxon>
        <taxon>Aeromonas</taxon>
    </lineage>
</organism>
<sequence length="150" mass="16253">MSAANTGIALLIVFIAGLAIGYDYADRVWNERWLSHNMDGSEQARQEEHRQVSGMAKVDANHQKEQVDGKNETERLAHLAESGSVLMLERFTCPRAGDASAGTGLDNGTTTHGLRGEDAGFLIRYAGDCRATATRLLACQDALKVYQGAK</sequence>
<evidence type="ECO:0000313" key="1">
    <source>
        <dbReference type="EMBL" id="TND52009.1"/>
    </source>
</evidence>
<protein>
    <submittedName>
        <fullName evidence="1">Uncharacterized protein</fullName>
    </submittedName>
</protein>
<evidence type="ECO:0000313" key="2">
    <source>
        <dbReference type="Proteomes" id="UP000796104"/>
    </source>
</evidence>
<dbReference type="RefSeq" id="WP_139495209.1">
    <property type="nucleotide sequence ID" value="NZ_CAWORL010000018.1"/>
</dbReference>
<name>A0AAX2UPS9_AERVE</name>
<dbReference type="AlphaFoldDB" id="A0AAX2UPS9"/>
<reference evidence="1" key="2">
    <citation type="journal article" date="2019" name="PLoS ONE">
        <title>Identification and characterization of putative Aeromonas spp. T3SS effectors.</title>
        <authorList>
            <person name="Rangel L.T."/>
            <person name="Marden J."/>
            <person name="Colston S."/>
            <person name="Setubal J.C."/>
            <person name="Graf J."/>
            <person name="Gogarten J.P."/>
        </authorList>
    </citation>
    <scope>NUCLEOTIDE SEQUENCE</scope>
    <source>
        <strain evidence="1">BAQ071013-135</strain>
    </source>
</reference>
<reference evidence="1" key="1">
    <citation type="submission" date="2017-10" db="EMBL/GenBank/DDBJ databases">
        <authorList>
            <person name="Colston S.M."/>
            <person name="Graf J."/>
        </authorList>
    </citation>
    <scope>NUCLEOTIDE SEQUENCE</scope>
    <source>
        <strain evidence="1">BAQ071013-135</strain>
    </source>
</reference>
<dbReference type="EMBL" id="PDXJ01000025">
    <property type="protein sequence ID" value="TND52009.1"/>
    <property type="molecule type" value="Genomic_DNA"/>
</dbReference>
<dbReference type="Proteomes" id="UP000796104">
    <property type="component" value="Unassembled WGS sequence"/>
</dbReference>
<comment type="caution">
    <text evidence="1">The sequence shown here is derived from an EMBL/GenBank/DDBJ whole genome shotgun (WGS) entry which is preliminary data.</text>
</comment>